<dbReference type="InterPro" id="IPR029035">
    <property type="entry name" value="DHS-like_NAD/FAD-binding_dom"/>
</dbReference>
<sequence length="599" mass="65940">MAITDGNPANPTYVYVAAFVDELQRAGLHHVVICPGSRSTPLALVLAEQPAIRVWMHVDERSAAFFALGMAKRLQQPVALLCTSGTAAANFFPAIAEAHLTHIPLLVLTADRPHELRDCGAPQAIDQNRLYGTHVKWFAEVALPEASNPALRYIRTLANRSVALTTAVPAGPVHLNFPFREPLTPNPQADQPLLASSLRDPLAWGGRSENAPYIAVSDAPLGSVSAETIARLADQMQSSQRGLIVVGPIVQPELTQPLLQLAARLGYPLLADPLSQLRSGTPEQSPIIASYDAFLRLDSFTDTHEPELVLRFGAMPVAKPLLLYLKKYAHCPQIVVDGQSGWEEPTQLAEEMLHTDPASFCRELLQTLGDQPVVNRWLQSWLKIEQVTRQTLHRVIEDFTPLFEGRVFRELASLLPEGATLFAGNSMPVRDLDTFFWNVAHPVRVLGNRGANGIDGVVSSALGVSSAQKEPTVLVIGDLSFFHDLNGLLAARLHQLHLIIVLINNDGGGIFSFLPQAEHPEHFEQLFGTPTGLDFAPVVQMYGGRFQRITDWSSFRHSFRTALQEQGLQVLELQTDRASNVSLHRQLWRALESELQQES</sequence>
<protein>
    <recommendedName>
        <fullName evidence="7">2-succinyl-5-enolpyruvyl-6-hydroxy-3-cyclohexene-1-carboxylate synthase</fullName>
        <shortName evidence="7">SEPHCHC synthase</shortName>
        <ecNumber evidence="7">2.2.1.9</ecNumber>
    </recommendedName>
    <alternativeName>
        <fullName evidence="7">Menaquinone biosynthesis protein MenD</fullName>
    </alternativeName>
</protein>
<dbReference type="SUPFAM" id="SSF52518">
    <property type="entry name" value="Thiamin diphosphate-binding fold (THDP-binding)"/>
    <property type="match status" value="2"/>
</dbReference>
<evidence type="ECO:0000256" key="5">
    <source>
        <dbReference type="ARBA" id="ARBA00023052"/>
    </source>
</evidence>
<proteinExistence type="inferred from homology"/>
<evidence type="ECO:0000259" key="8">
    <source>
        <dbReference type="Pfam" id="PF02775"/>
    </source>
</evidence>
<evidence type="ECO:0000259" key="10">
    <source>
        <dbReference type="Pfam" id="PF16582"/>
    </source>
</evidence>
<evidence type="ECO:0000313" key="11">
    <source>
        <dbReference type="EMBL" id="GCE11507.1"/>
    </source>
</evidence>
<evidence type="ECO:0000256" key="3">
    <source>
        <dbReference type="ARBA" id="ARBA00022723"/>
    </source>
</evidence>
<evidence type="ECO:0000256" key="4">
    <source>
        <dbReference type="ARBA" id="ARBA00022842"/>
    </source>
</evidence>
<evidence type="ECO:0000256" key="7">
    <source>
        <dbReference type="HAMAP-Rule" id="MF_01659"/>
    </source>
</evidence>
<dbReference type="GO" id="GO:0009234">
    <property type="term" value="P:menaquinone biosynthetic process"/>
    <property type="evidence" value="ECO:0007669"/>
    <property type="project" value="UniProtKB-UniRule"/>
</dbReference>
<dbReference type="EMBL" id="BIFR01000001">
    <property type="protein sequence ID" value="GCE11507.1"/>
    <property type="molecule type" value="Genomic_DNA"/>
</dbReference>
<dbReference type="Proteomes" id="UP000287352">
    <property type="component" value="Unassembled WGS sequence"/>
</dbReference>
<comment type="subunit">
    <text evidence="7">Homodimer.</text>
</comment>
<dbReference type="Gene3D" id="3.40.50.1220">
    <property type="entry name" value="TPP-binding domain"/>
    <property type="match status" value="1"/>
</dbReference>
<dbReference type="SUPFAM" id="SSF52467">
    <property type="entry name" value="DHS-like NAD/FAD-binding domain"/>
    <property type="match status" value="1"/>
</dbReference>
<keyword evidence="12" id="KW-1185">Reference proteome</keyword>
<dbReference type="UniPathway" id="UPA00079"/>
<dbReference type="PANTHER" id="PTHR42916:SF1">
    <property type="entry name" value="PROTEIN PHYLLO, CHLOROPLASTIC"/>
    <property type="match status" value="1"/>
</dbReference>
<evidence type="ECO:0000259" key="9">
    <source>
        <dbReference type="Pfam" id="PF02776"/>
    </source>
</evidence>
<dbReference type="Gene3D" id="3.40.50.970">
    <property type="match status" value="2"/>
</dbReference>
<evidence type="ECO:0000256" key="2">
    <source>
        <dbReference type="ARBA" id="ARBA00022679"/>
    </source>
</evidence>
<comment type="cofactor">
    <cofactor evidence="7">
        <name>thiamine diphosphate</name>
        <dbReference type="ChEBI" id="CHEBI:58937"/>
    </cofactor>
    <text evidence="7">Binds 1 thiamine pyrophosphate per subunit.</text>
</comment>
<comment type="function">
    <text evidence="7">Catalyzes the thiamine diphosphate-dependent decarboxylation of 2-oxoglutarate and the subsequent addition of the resulting succinic semialdehyde-thiamine pyrophosphate anion to isochorismate to yield 2-succinyl-5-enolpyruvyl-6-hydroxy-3-cyclohexene-1-carboxylate (SEPHCHC).</text>
</comment>
<comment type="cofactor">
    <cofactor evidence="7">
        <name>Mg(2+)</name>
        <dbReference type="ChEBI" id="CHEBI:18420"/>
    </cofactor>
    <cofactor evidence="7">
        <name>Mn(2+)</name>
        <dbReference type="ChEBI" id="CHEBI:29035"/>
    </cofactor>
</comment>
<dbReference type="HAMAP" id="MF_01659">
    <property type="entry name" value="MenD"/>
    <property type="match status" value="1"/>
</dbReference>
<keyword evidence="6 7" id="KW-0464">Manganese</keyword>
<evidence type="ECO:0000313" key="12">
    <source>
        <dbReference type="Proteomes" id="UP000287352"/>
    </source>
</evidence>
<reference evidence="12" key="1">
    <citation type="submission" date="2018-12" db="EMBL/GenBank/DDBJ databases">
        <title>Tengunoibacter tsumagoiensis gen. nov., sp. nov., Dictyobacter kobayashii sp. nov., D. alpinus sp. nov., and D. joshuensis sp. nov. and description of Dictyobacteraceae fam. nov. within the order Ktedonobacterales isolated from Tengu-no-mugimeshi.</title>
        <authorList>
            <person name="Wang C.M."/>
            <person name="Zheng Y."/>
            <person name="Sakai Y."/>
            <person name="Toyoda A."/>
            <person name="Minakuchi Y."/>
            <person name="Abe K."/>
            <person name="Yokota A."/>
            <person name="Yabe S."/>
        </authorList>
    </citation>
    <scope>NUCLEOTIDE SEQUENCE [LARGE SCALE GENOMIC DNA]</scope>
    <source>
        <strain evidence="12">Uno3</strain>
    </source>
</reference>
<dbReference type="CDD" id="cd02009">
    <property type="entry name" value="TPP_SHCHC_synthase"/>
    <property type="match status" value="1"/>
</dbReference>
<evidence type="ECO:0000256" key="6">
    <source>
        <dbReference type="ARBA" id="ARBA00023211"/>
    </source>
</evidence>
<dbReference type="PIRSF" id="PIRSF004983">
    <property type="entry name" value="MenD"/>
    <property type="match status" value="1"/>
</dbReference>
<dbReference type="InterPro" id="IPR011766">
    <property type="entry name" value="TPP_enzyme_TPP-bd"/>
</dbReference>
<dbReference type="Pfam" id="PF02776">
    <property type="entry name" value="TPP_enzyme_N"/>
    <property type="match status" value="1"/>
</dbReference>
<dbReference type="InterPro" id="IPR004433">
    <property type="entry name" value="MenaQ_synth_MenD"/>
</dbReference>
<evidence type="ECO:0000256" key="1">
    <source>
        <dbReference type="ARBA" id="ARBA00022428"/>
    </source>
</evidence>
<dbReference type="NCBIfam" id="TIGR00173">
    <property type="entry name" value="menD"/>
    <property type="match status" value="1"/>
</dbReference>
<dbReference type="CDD" id="cd07037">
    <property type="entry name" value="TPP_PYR_MenD"/>
    <property type="match status" value="1"/>
</dbReference>
<organism evidence="11 12">
    <name type="scientific">Tengunoibacter tsumagoiensis</name>
    <dbReference type="NCBI Taxonomy" id="2014871"/>
    <lineage>
        <taxon>Bacteria</taxon>
        <taxon>Bacillati</taxon>
        <taxon>Chloroflexota</taxon>
        <taxon>Ktedonobacteria</taxon>
        <taxon>Ktedonobacterales</taxon>
        <taxon>Dictyobacteraceae</taxon>
        <taxon>Tengunoibacter</taxon>
    </lineage>
</organism>
<dbReference type="Pfam" id="PF16582">
    <property type="entry name" value="TPP_enzyme_M_2"/>
    <property type="match status" value="1"/>
</dbReference>
<keyword evidence="2 7" id="KW-0808">Transferase</keyword>
<dbReference type="OrthoDB" id="9791859at2"/>
<dbReference type="AlphaFoldDB" id="A0A401ZXE3"/>
<dbReference type="InterPro" id="IPR032264">
    <property type="entry name" value="MenD_middle"/>
</dbReference>
<comment type="catalytic activity">
    <reaction evidence="7">
        <text>isochorismate + 2-oxoglutarate + H(+) = 5-enolpyruvoyl-6-hydroxy-2-succinyl-cyclohex-3-ene-1-carboxylate + CO2</text>
        <dbReference type="Rhea" id="RHEA:25593"/>
        <dbReference type="ChEBI" id="CHEBI:15378"/>
        <dbReference type="ChEBI" id="CHEBI:16526"/>
        <dbReference type="ChEBI" id="CHEBI:16810"/>
        <dbReference type="ChEBI" id="CHEBI:29780"/>
        <dbReference type="ChEBI" id="CHEBI:58818"/>
        <dbReference type="EC" id="2.2.1.9"/>
    </reaction>
</comment>
<keyword evidence="4 7" id="KW-0460">Magnesium</keyword>
<feature type="domain" description="Menaquinone biosynthesis protein MenD middle" evidence="10">
    <location>
        <begin position="237"/>
        <end position="422"/>
    </location>
</feature>
<feature type="domain" description="Thiamine pyrophosphate enzyme TPP-binding" evidence="8">
    <location>
        <begin position="440"/>
        <end position="572"/>
    </location>
</feature>
<name>A0A401ZXE3_9CHLR</name>
<dbReference type="PANTHER" id="PTHR42916">
    <property type="entry name" value="2-SUCCINYL-5-ENOLPYRUVYL-6-HYDROXY-3-CYCLOHEXENE-1-CARBOXYLATE SYNTHASE"/>
    <property type="match status" value="1"/>
</dbReference>
<comment type="pathway">
    <text evidence="7">Quinol/quinone metabolism; 1,4-dihydroxy-2-naphthoate biosynthesis; 1,4-dihydroxy-2-naphthoate from chorismate: step 2/7.</text>
</comment>
<dbReference type="InterPro" id="IPR029061">
    <property type="entry name" value="THDP-binding"/>
</dbReference>
<dbReference type="EC" id="2.2.1.9" evidence="7"/>
<dbReference type="InterPro" id="IPR012001">
    <property type="entry name" value="Thiamin_PyroP_enz_TPP-bd_dom"/>
</dbReference>
<comment type="caution">
    <text evidence="11">The sequence shown here is derived from an EMBL/GenBank/DDBJ whole genome shotgun (WGS) entry which is preliminary data.</text>
</comment>
<keyword evidence="5 7" id="KW-0786">Thiamine pyrophosphate</keyword>
<dbReference type="GO" id="GO:0070204">
    <property type="term" value="F:2-succinyl-5-enolpyruvyl-6-hydroxy-3-cyclohexene-1-carboxylic-acid synthase activity"/>
    <property type="evidence" value="ECO:0007669"/>
    <property type="project" value="UniProtKB-UniRule"/>
</dbReference>
<comment type="similarity">
    <text evidence="7">Belongs to the TPP enzyme family. MenD subfamily.</text>
</comment>
<dbReference type="Pfam" id="PF02775">
    <property type="entry name" value="TPP_enzyme_C"/>
    <property type="match status" value="1"/>
</dbReference>
<comment type="pathway">
    <text evidence="7">Quinol/quinone metabolism; menaquinone biosynthesis.</text>
</comment>
<dbReference type="GO" id="GO:0000287">
    <property type="term" value="F:magnesium ion binding"/>
    <property type="evidence" value="ECO:0007669"/>
    <property type="project" value="UniProtKB-UniRule"/>
</dbReference>
<gene>
    <name evidence="11" type="primary">menD_1</name>
    <name evidence="7" type="synonym">menD</name>
    <name evidence="11" type="ORF">KTT_13660</name>
</gene>
<feature type="domain" description="Thiamine pyrophosphate enzyme N-terminal TPP-binding" evidence="9">
    <location>
        <begin position="17"/>
        <end position="128"/>
    </location>
</feature>
<keyword evidence="3 7" id="KW-0479">Metal-binding</keyword>
<dbReference type="GO" id="GO:0030145">
    <property type="term" value="F:manganese ion binding"/>
    <property type="evidence" value="ECO:0007669"/>
    <property type="project" value="UniProtKB-UniRule"/>
</dbReference>
<accession>A0A401ZXE3</accession>
<keyword evidence="1 7" id="KW-0474">Menaquinone biosynthesis</keyword>
<dbReference type="GO" id="GO:0030976">
    <property type="term" value="F:thiamine pyrophosphate binding"/>
    <property type="evidence" value="ECO:0007669"/>
    <property type="project" value="UniProtKB-UniRule"/>
</dbReference>
<dbReference type="UniPathway" id="UPA01057">
    <property type="reaction ID" value="UER00164"/>
</dbReference>